<evidence type="ECO:0000313" key="2">
    <source>
        <dbReference type="Proteomes" id="UP000499080"/>
    </source>
</evidence>
<evidence type="ECO:0000313" key="1">
    <source>
        <dbReference type="EMBL" id="GBM16525.1"/>
    </source>
</evidence>
<dbReference type="OrthoDB" id="8063408at2759"/>
<dbReference type="Proteomes" id="UP000499080">
    <property type="component" value="Unassembled WGS sequence"/>
</dbReference>
<keyword evidence="2" id="KW-1185">Reference proteome</keyword>
<proteinExistence type="predicted"/>
<protein>
    <submittedName>
        <fullName evidence="1">Uncharacterized protein</fullName>
    </submittedName>
</protein>
<accession>A0A4Y2DLM3</accession>
<dbReference type="EMBL" id="BGPR01000375">
    <property type="protein sequence ID" value="GBM16525.1"/>
    <property type="molecule type" value="Genomic_DNA"/>
</dbReference>
<name>A0A4Y2DLM3_ARAVE</name>
<gene>
    <name evidence="1" type="ORF">AVEN_148907_1</name>
</gene>
<organism evidence="1 2">
    <name type="scientific">Araneus ventricosus</name>
    <name type="common">Orbweaver spider</name>
    <name type="synonym">Epeira ventricosa</name>
    <dbReference type="NCBI Taxonomy" id="182803"/>
    <lineage>
        <taxon>Eukaryota</taxon>
        <taxon>Metazoa</taxon>
        <taxon>Ecdysozoa</taxon>
        <taxon>Arthropoda</taxon>
        <taxon>Chelicerata</taxon>
        <taxon>Arachnida</taxon>
        <taxon>Araneae</taxon>
        <taxon>Araneomorphae</taxon>
        <taxon>Entelegynae</taxon>
        <taxon>Araneoidea</taxon>
        <taxon>Araneidae</taxon>
        <taxon>Araneus</taxon>
    </lineage>
</organism>
<reference evidence="1 2" key="1">
    <citation type="journal article" date="2019" name="Sci. Rep.">
        <title>Orb-weaving spider Araneus ventricosus genome elucidates the spidroin gene catalogue.</title>
        <authorList>
            <person name="Kono N."/>
            <person name="Nakamura H."/>
            <person name="Ohtoshi R."/>
            <person name="Moran D.A.P."/>
            <person name="Shinohara A."/>
            <person name="Yoshida Y."/>
            <person name="Fujiwara M."/>
            <person name="Mori M."/>
            <person name="Tomita M."/>
            <person name="Arakawa K."/>
        </authorList>
    </citation>
    <scope>NUCLEOTIDE SEQUENCE [LARGE SCALE GENOMIC DNA]</scope>
</reference>
<sequence>MIWREPTNHIDGCYFCMVPPASVGFTKKKKRTIEYPNIPSALRPVSLGEGLPIPEPPTDLSVSFCYEEDLDVSHNSPQASTSACSSTEQSLCTASREIGLRASFKPGEMNAEQPPLEELHKIIIPPLYIKLDLGKNLAKSMDKNGSAFKYLHETFSRLGVTKIKEGFFVGASD</sequence>
<comment type="caution">
    <text evidence="1">The sequence shown here is derived from an EMBL/GenBank/DDBJ whole genome shotgun (WGS) entry which is preliminary data.</text>
</comment>
<dbReference type="AlphaFoldDB" id="A0A4Y2DLM3"/>